<organism evidence="5 6">
    <name type="scientific">Champsocephalus esox</name>
    <name type="common">pike icefish</name>
    <dbReference type="NCBI Taxonomy" id="159716"/>
    <lineage>
        <taxon>Eukaryota</taxon>
        <taxon>Metazoa</taxon>
        <taxon>Chordata</taxon>
        <taxon>Craniata</taxon>
        <taxon>Vertebrata</taxon>
        <taxon>Euteleostomi</taxon>
        <taxon>Actinopterygii</taxon>
        <taxon>Neopterygii</taxon>
        <taxon>Teleostei</taxon>
        <taxon>Neoteleostei</taxon>
        <taxon>Acanthomorphata</taxon>
        <taxon>Eupercaria</taxon>
        <taxon>Perciformes</taxon>
        <taxon>Notothenioidei</taxon>
        <taxon>Channichthyidae</taxon>
        <taxon>Champsocephalus</taxon>
    </lineage>
</organism>
<gene>
    <name evidence="5" type="ORF">CesoFtcFv8_022783</name>
</gene>
<name>A0AAN8B6W9_9TELE</name>
<keyword evidence="2" id="KW-0479">Metal-binding</keyword>
<reference evidence="5 6" key="1">
    <citation type="journal article" date="2023" name="Mol. Biol. Evol.">
        <title>Genomics of Secondarily Temperate Adaptation in the Only Non-Antarctic Icefish.</title>
        <authorList>
            <person name="Rivera-Colon A.G."/>
            <person name="Rayamajhi N."/>
            <person name="Minhas B.F."/>
            <person name="Madrigal G."/>
            <person name="Bilyk K.T."/>
            <person name="Yoon V."/>
            <person name="Hune M."/>
            <person name="Gregory S."/>
            <person name="Cheng C.H.C."/>
            <person name="Catchen J.M."/>
        </authorList>
    </citation>
    <scope>NUCLEOTIDE SEQUENCE [LARGE SCALE GENOMIC DNA]</scope>
    <source>
        <strain evidence="5">JC2023a</strain>
    </source>
</reference>
<comment type="caution">
    <text evidence="5">The sequence shown here is derived from an EMBL/GenBank/DDBJ whole genome shotgun (WGS) entry which is preliminary data.</text>
</comment>
<dbReference type="PANTHER" id="PTHR46317:SF3">
    <property type="entry name" value="DEOXYRIBONUCLEASE TATDN3-RELATED"/>
    <property type="match status" value="1"/>
</dbReference>
<evidence type="ECO:0000256" key="2">
    <source>
        <dbReference type="ARBA" id="ARBA00022723"/>
    </source>
</evidence>
<proteinExistence type="inferred from homology"/>
<dbReference type="GO" id="GO:0016788">
    <property type="term" value="F:hydrolase activity, acting on ester bonds"/>
    <property type="evidence" value="ECO:0007669"/>
    <property type="project" value="InterPro"/>
</dbReference>
<comment type="similarity">
    <text evidence="1">Belongs to the metallo-dependent hydrolases superfamily. TatD-type hydrolase family.</text>
</comment>
<evidence type="ECO:0000313" key="6">
    <source>
        <dbReference type="Proteomes" id="UP001335648"/>
    </source>
</evidence>
<keyword evidence="3" id="KW-0378">Hydrolase</keyword>
<dbReference type="PANTHER" id="PTHR46317">
    <property type="entry name" value="HYDROLASE OF PHP SUPERFAMILY-RELATED PROTEIN"/>
    <property type="match status" value="1"/>
</dbReference>
<sequence length="240" mass="26454">MEYGVVDCHCHSSAREFEKDLEDAIQRTEEVVPVVGEFDRVLPLQGRYPDLVAPCFGLHPLQEGGQRSVDPRIGLHFTPWCAPSHRDREDQLSVFITQLGVATELQLPVNVHSRSAARVAMETMREQGVGRALLRNFAGKPSVALEGVKAGLLFSFPPPQSAGTTRETTWSSRSLWSTSVWKRTLLLSGSTSMRGTSPVTSLCAADTSLTSKVCRHKLFRSSARKTHSGLSQRLKLTRGI</sequence>
<comment type="function">
    <text evidence="4">Exhibits 3'-exonuclease activities and apurinic/apyrimidinic (AP) endonuclease (in vitro). Show preferential AP endonuclease activity on double-stranded DNA substrates and 3'- exonuclease activity on single-stranded DNA.</text>
</comment>
<evidence type="ECO:0000256" key="3">
    <source>
        <dbReference type="ARBA" id="ARBA00022801"/>
    </source>
</evidence>
<evidence type="ECO:0000313" key="5">
    <source>
        <dbReference type="EMBL" id="KAK5879688.1"/>
    </source>
</evidence>
<dbReference type="EMBL" id="JAULUE010002064">
    <property type="protein sequence ID" value="KAK5879688.1"/>
    <property type="molecule type" value="Genomic_DNA"/>
</dbReference>
<dbReference type="GO" id="GO:0046872">
    <property type="term" value="F:metal ion binding"/>
    <property type="evidence" value="ECO:0007669"/>
    <property type="project" value="UniProtKB-KW"/>
</dbReference>
<dbReference type="Gene3D" id="3.20.20.140">
    <property type="entry name" value="Metal-dependent hydrolases"/>
    <property type="match status" value="2"/>
</dbReference>
<dbReference type="Proteomes" id="UP001335648">
    <property type="component" value="Unassembled WGS sequence"/>
</dbReference>
<dbReference type="AlphaFoldDB" id="A0AAN8B6W9"/>
<dbReference type="InterPro" id="IPR032466">
    <property type="entry name" value="Metal_Hydrolase"/>
</dbReference>
<dbReference type="InterPro" id="IPR001130">
    <property type="entry name" value="TatD-like"/>
</dbReference>
<dbReference type="Pfam" id="PF01026">
    <property type="entry name" value="TatD_DNase"/>
    <property type="match status" value="1"/>
</dbReference>
<keyword evidence="6" id="KW-1185">Reference proteome</keyword>
<protein>
    <submittedName>
        <fullName evidence="5">Uncharacterized protein</fullName>
    </submittedName>
</protein>
<evidence type="ECO:0000256" key="1">
    <source>
        <dbReference type="ARBA" id="ARBA00009275"/>
    </source>
</evidence>
<dbReference type="SUPFAM" id="SSF51556">
    <property type="entry name" value="Metallo-dependent hydrolases"/>
    <property type="match status" value="1"/>
</dbReference>
<accession>A0AAN8B6W9</accession>
<evidence type="ECO:0000256" key="4">
    <source>
        <dbReference type="ARBA" id="ARBA00093287"/>
    </source>
</evidence>